<protein>
    <submittedName>
        <fullName evidence="1">Tail protein</fullName>
    </submittedName>
</protein>
<evidence type="ECO:0000313" key="1">
    <source>
        <dbReference type="EMBL" id="EGK71961.1"/>
    </source>
</evidence>
<dbReference type="STRING" id="1000565.METUNv1_01739"/>
<dbReference type="OrthoDB" id="6592844at2"/>
<dbReference type="Pfam" id="PF10076">
    <property type="entry name" value="Phage_Mu_Gp48"/>
    <property type="match status" value="1"/>
</dbReference>
<proteinExistence type="predicted"/>
<organism evidence="1 2">
    <name type="scientific">Methyloversatilis universalis (strain ATCC BAA-1314 / DSM 25237 / JCM 13912 / CCUG 52030 / FAM5)</name>
    <dbReference type="NCBI Taxonomy" id="1000565"/>
    <lineage>
        <taxon>Bacteria</taxon>
        <taxon>Pseudomonadati</taxon>
        <taxon>Pseudomonadota</taxon>
        <taxon>Betaproteobacteria</taxon>
        <taxon>Nitrosomonadales</taxon>
        <taxon>Sterolibacteriaceae</taxon>
        <taxon>Methyloversatilis</taxon>
    </lineage>
</organism>
<evidence type="ECO:0000313" key="2">
    <source>
        <dbReference type="Proteomes" id="UP000005019"/>
    </source>
</evidence>
<comment type="caution">
    <text evidence="1">The sequence shown here is derived from an EMBL/GenBank/DDBJ whole genome shotgun (WGS) entry which is preliminary data.</text>
</comment>
<reference evidence="1 2" key="1">
    <citation type="journal article" date="2011" name="J. Bacteriol.">
        <title>Genome sequence of Methyloversatilis universalis FAM5T, a methylotrophic representative of the order Rhodocyclales.</title>
        <authorList>
            <person name="Kittichotirat W."/>
            <person name="Good N.M."/>
            <person name="Hall R."/>
            <person name="Bringel F."/>
            <person name="Lajus A."/>
            <person name="Medigue C."/>
            <person name="Smalley N.E."/>
            <person name="Beck D."/>
            <person name="Bumgarner R."/>
            <person name="Vuilleumier S."/>
            <person name="Kalyuzhnaya M.G."/>
        </authorList>
    </citation>
    <scope>NUCLEOTIDE SEQUENCE [LARGE SCALE GENOMIC DNA]</scope>
    <source>
        <strain evidence="2">ATCC BAA-1314 / JCM 13912 / FAM5</strain>
    </source>
</reference>
<dbReference type="InterPro" id="IPR018755">
    <property type="entry name" value="Phage_Mu_Gp48"/>
</dbReference>
<dbReference type="Proteomes" id="UP000005019">
    <property type="component" value="Unassembled WGS sequence"/>
</dbReference>
<name>F5RBU4_METUF</name>
<gene>
    <name evidence="1" type="ORF">METUNv1_01739</name>
</gene>
<dbReference type="EMBL" id="AFHG01000044">
    <property type="protein sequence ID" value="EGK71961.1"/>
    <property type="molecule type" value="Genomic_DNA"/>
</dbReference>
<dbReference type="AlphaFoldDB" id="F5RBU4"/>
<dbReference type="eggNOG" id="COG3778">
    <property type="taxonomic scope" value="Bacteria"/>
</dbReference>
<sequence>MTHAELLRLLMPAPYDLTGERLAAELDAEARVLDAAQGWAGLLLTEADPRTTAAFLPDWERVTGLPDTCLGAGQSFAERRGQVVQRITAQGGATPAYFVQLAARMGYTVTVTEFEVHTCEDSCEAAVLDDIWRLAWQVNSTLETIRDFTTEDDAEMPLRVWGNARLECGLIRYAPAHGVLIFSYT</sequence>
<dbReference type="RefSeq" id="WP_008060791.1">
    <property type="nucleotide sequence ID" value="NZ_AFHG01000044.1"/>
</dbReference>
<accession>F5RBU4</accession>
<keyword evidence="2" id="KW-1185">Reference proteome</keyword>